<dbReference type="STRING" id="997884.HMPREF1068_03588"/>
<evidence type="ECO:0000313" key="5">
    <source>
        <dbReference type="EMBL" id="EIY46121.1"/>
    </source>
</evidence>
<dbReference type="GeneID" id="69502697"/>
<dbReference type="PROSITE" id="PS51379">
    <property type="entry name" value="4FE4S_FER_2"/>
    <property type="match status" value="2"/>
</dbReference>
<keyword evidence="1" id="KW-0479">Metal-binding</keyword>
<dbReference type="InterPro" id="IPR007525">
    <property type="entry name" value="FrhB_FdhB_C"/>
</dbReference>
<comment type="caution">
    <text evidence="5">The sequence shown here is derived from an EMBL/GenBank/DDBJ whole genome shotgun (WGS) entry which is preliminary data.</text>
</comment>
<accession>I9RSS6</accession>
<dbReference type="EMBL" id="AGXS01000024">
    <property type="protein sequence ID" value="EIY46121.1"/>
    <property type="molecule type" value="Genomic_DNA"/>
</dbReference>
<keyword evidence="2" id="KW-0408">Iron</keyword>
<dbReference type="RefSeq" id="WP_007486839.1">
    <property type="nucleotide sequence ID" value="NZ_JH724315.1"/>
</dbReference>
<dbReference type="InterPro" id="IPR007516">
    <property type="entry name" value="Co_F420_Hydgase/DH_bsu_N"/>
</dbReference>
<reference evidence="5 6" key="1">
    <citation type="submission" date="2012-02" db="EMBL/GenBank/DDBJ databases">
        <title>The Genome Sequence of Bacteroides nordii CL02T12C05.</title>
        <authorList>
            <consortium name="The Broad Institute Genome Sequencing Platform"/>
            <person name="Earl A."/>
            <person name="Ward D."/>
            <person name="Feldgarden M."/>
            <person name="Gevers D."/>
            <person name="Zitomersky N.L."/>
            <person name="Coyne M.J."/>
            <person name="Comstock L.E."/>
            <person name="Young S.K."/>
            <person name="Zeng Q."/>
            <person name="Gargeya S."/>
            <person name="Fitzgerald M."/>
            <person name="Haas B."/>
            <person name="Abouelleil A."/>
            <person name="Alvarado L."/>
            <person name="Arachchi H.M."/>
            <person name="Berlin A."/>
            <person name="Chapman S.B."/>
            <person name="Gearin G."/>
            <person name="Goldberg J."/>
            <person name="Griggs A."/>
            <person name="Gujja S."/>
            <person name="Hansen M."/>
            <person name="Heiman D."/>
            <person name="Howarth C."/>
            <person name="Larimer J."/>
            <person name="Lui A."/>
            <person name="MacDonald P.J.P."/>
            <person name="McCowen C."/>
            <person name="Montmayeur A."/>
            <person name="Murphy C."/>
            <person name="Neiman D."/>
            <person name="Pearson M."/>
            <person name="Priest M."/>
            <person name="Roberts A."/>
            <person name="Saif S."/>
            <person name="Shea T."/>
            <person name="Sisk P."/>
            <person name="Stolte C."/>
            <person name="Sykes S."/>
            <person name="Wortman J."/>
            <person name="Nusbaum C."/>
            <person name="Birren B."/>
        </authorList>
    </citation>
    <scope>NUCLEOTIDE SEQUENCE [LARGE SCALE GENOMIC DNA]</scope>
    <source>
        <strain evidence="5 6">CL02T12C05</strain>
    </source>
</reference>
<dbReference type="Gene3D" id="3.30.70.20">
    <property type="match status" value="1"/>
</dbReference>
<dbReference type="PROSITE" id="PS00198">
    <property type="entry name" value="4FE4S_FER_1"/>
    <property type="match status" value="1"/>
</dbReference>
<dbReference type="InterPro" id="IPR052977">
    <property type="entry name" value="Polyferredoxin-like_ET"/>
</dbReference>
<dbReference type="GO" id="GO:0051536">
    <property type="term" value="F:iron-sulfur cluster binding"/>
    <property type="evidence" value="ECO:0007669"/>
    <property type="project" value="UniProtKB-KW"/>
</dbReference>
<organism evidence="5 6">
    <name type="scientific">Bacteroides nordii CL02T12C05</name>
    <dbReference type="NCBI Taxonomy" id="997884"/>
    <lineage>
        <taxon>Bacteria</taxon>
        <taxon>Pseudomonadati</taxon>
        <taxon>Bacteroidota</taxon>
        <taxon>Bacteroidia</taxon>
        <taxon>Bacteroidales</taxon>
        <taxon>Bacteroidaceae</taxon>
        <taxon>Bacteroides</taxon>
    </lineage>
</organism>
<protein>
    <recommendedName>
        <fullName evidence="4">4Fe-4S ferredoxin-type domain-containing protein</fullName>
    </recommendedName>
</protein>
<dbReference type="Pfam" id="PF04432">
    <property type="entry name" value="FrhB_FdhB_C"/>
    <property type="match status" value="1"/>
</dbReference>
<dbReference type="SUPFAM" id="SSF54862">
    <property type="entry name" value="4Fe-4S ferredoxins"/>
    <property type="match status" value="1"/>
</dbReference>
<dbReference type="PANTHER" id="PTHR43193:SF2">
    <property type="entry name" value="POLYFERREDOXIN PROTEIN FWDF"/>
    <property type="match status" value="1"/>
</dbReference>
<dbReference type="Proteomes" id="UP000003089">
    <property type="component" value="Unassembled WGS sequence"/>
</dbReference>
<dbReference type="PANTHER" id="PTHR43193">
    <property type="match status" value="1"/>
</dbReference>
<dbReference type="eggNOG" id="COG1035">
    <property type="taxonomic scope" value="Bacteria"/>
</dbReference>
<evidence type="ECO:0000256" key="1">
    <source>
        <dbReference type="ARBA" id="ARBA00022723"/>
    </source>
</evidence>
<keyword evidence="3" id="KW-0411">Iron-sulfur</keyword>
<sequence>MKLCESSVCTGCLACVNSCPKMALSISKDDEGFYVPSLLVEKCIECGTCERSCPILNVIEKKRVKQYGYAIWSRNKVLRKESSSGGIFSELALYILKSGGVVFGAAFTSNFTVSHIMIDKEDDLAKLRGSKYLQSNIHESYKAVRSVLKEGRMVLFSGAPCQVAGLYGYLQRDYSNLVTCDFVCHGVPSPNVFFKYKEWLENCYKSSLISYTFRDKRNSWSWFNTKAIFESGEVYFGNWFKDPFMRLFLRDNILRKSCYQCRFANMERVSDITLADFWGYVATCKEEKNTDEGISMLLINTSKGRNLVDLVKNQTICFERDSIVISKSQKSLSSAWNEPVTRSEFWLDFQNMNFDEIIAKWGYPERRNFPQYLISEYGSNTVVKSLCWVYYRINIVFFKLISFFNRRFT</sequence>
<feature type="domain" description="4Fe-4S ferredoxin-type" evidence="4">
    <location>
        <begin position="1"/>
        <end position="29"/>
    </location>
</feature>
<evidence type="ECO:0000313" key="6">
    <source>
        <dbReference type="Proteomes" id="UP000003089"/>
    </source>
</evidence>
<dbReference type="InterPro" id="IPR017900">
    <property type="entry name" value="4Fe4S_Fe_S_CS"/>
</dbReference>
<keyword evidence="6" id="KW-1185">Reference proteome</keyword>
<gene>
    <name evidence="5" type="ORF">HMPREF1068_03588</name>
</gene>
<evidence type="ECO:0000256" key="2">
    <source>
        <dbReference type="ARBA" id="ARBA00023004"/>
    </source>
</evidence>
<evidence type="ECO:0000259" key="4">
    <source>
        <dbReference type="PROSITE" id="PS51379"/>
    </source>
</evidence>
<dbReference type="HOGENOM" id="CLU_037958_1_0_10"/>
<feature type="domain" description="4Fe-4S ferredoxin-type" evidence="4">
    <location>
        <begin position="34"/>
        <end position="64"/>
    </location>
</feature>
<dbReference type="Pfam" id="PF04422">
    <property type="entry name" value="FrhB_FdhB_N"/>
    <property type="match status" value="1"/>
</dbReference>
<dbReference type="AlphaFoldDB" id="I9RSS6"/>
<dbReference type="InterPro" id="IPR017896">
    <property type="entry name" value="4Fe4S_Fe-S-bd"/>
</dbReference>
<name>I9RSS6_9BACE</name>
<proteinExistence type="predicted"/>
<dbReference type="GO" id="GO:0046872">
    <property type="term" value="F:metal ion binding"/>
    <property type="evidence" value="ECO:0007669"/>
    <property type="project" value="UniProtKB-KW"/>
</dbReference>
<dbReference type="Pfam" id="PF13187">
    <property type="entry name" value="Fer4_9"/>
    <property type="match status" value="1"/>
</dbReference>
<evidence type="ECO:0000256" key="3">
    <source>
        <dbReference type="ARBA" id="ARBA00023014"/>
    </source>
</evidence>
<dbReference type="PATRIC" id="fig|997884.3.peg.3677"/>
<dbReference type="eggNOG" id="COG1143">
    <property type="taxonomic scope" value="Bacteria"/>
</dbReference>